<keyword evidence="14 20" id="KW-0472">Membrane</keyword>
<dbReference type="Gene3D" id="2.60.120.430">
    <property type="entry name" value="Galactose-binding lectin"/>
    <property type="match status" value="2"/>
</dbReference>
<protein>
    <recommendedName>
        <fullName evidence="2">non-specific serine/threonine protein kinase</fullName>
        <ecNumber evidence="2">2.7.11.1</ecNumber>
    </recommendedName>
</protein>
<dbReference type="InterPro" id="IPR001245">
    <property type="entry name" value="Ser-Thr/Tyr_kinase_cat_dom"/>
</dbReference>
<keyword evidence="12" id="KW-0067">ATP-binding</keyword>
<dbReference type="OrthoDB" id="1867350at2759"/>
<dbReference type="Proteomes" id="UP000504621">
    <property type="component" value="Unplaced"/>
</dbReference>
<keyword evidence="3" id="KW-0723">Serine/threonine-protein kinase</keyword>
<evidence type="ECO:0000256" key="7">
    <source>
        <dbReference type="ARBA" id="ARBA00022692"/>
    </source>
</evidence>
<feature type="transmembrane region" description="Helical" evidence="20">
    <location>
        <begin position="1694"/>
        <end position="1716"/>
    </location>
</feature>
<organism evidence="23 24">
    <name type="scientific">Herrania umbratica</name>
    <dbReference type="NCBI Taxonomy" id="108875"/>
    <lineage>
        <taxon>Eukaryota</taxon>
        <taxon>Viridiplantae</taxon>
        <taxon>Streptophyta</taxon>
        <taxon>Embryophyta</taxon>
        <taxon>Tracheophyta</taxon>
        <taxon>Spermatophyta</taxon>
        <taxon>Magnoliopsida</taxon>
        <taxon>eudicotyledons</taxon>
        <taxon>Gunneridae</taxon>
        <taxon>Pentapetalae</taxon>
        <taxon>rosids</taxon>
        <taxon>malvids</taxon>
        <taxon>Malvales</taxon>
        <taxon>Malvaceae</taxon>
        <taxon>Byttnerioideae</taxon>
        <taxon>Herrania</taxon>
    </lineage>
</organism>
<feature type="domain" description="Protein kinase" evidence="22">
    <location>
        <begin position="1752"/>
        <end position="2027"/>
    </location>
</feature>
<dbReference type="InterPro" id="IPR000719">
    <property type="entry name" value="Prot_kinase_dom"/>
</dbReference>
<evidence type="ECO:0000256" key="21">
    <source>
        <dbReference type="SAM" id="SignalP"/>
    </source>
</evidence>
<feature type="signal peptide" evidence="21">
    <location>
        <begin position="1"/>
        <end position="18"/>
    </location>
</feature>
<dbReference type="GO" id="GO:0005524">
    <property type="term" value="F:ATP binding"/>
    <property type="evidence" value="ECO:0007669"/>
    <property type="project" value="UniProtKB-KW"/>
</dbReference>
<evidence type="ECO:0000256" key="18">
    <source>
        <dbReference type="ARBA" id="ARBA00048679"/>
    </source>
</evidence>
<evidence type="ECO:0000256" key="15">
    <source>
        <dbReference type="ARBA" id="ARBA00023170"/>
    </source>
</evidence>
<evidence type="ECO:0000256" key="9">
    <source>
        <dbReference type="ARBA" id="ARBA00022737"/>
    </source>
</evidence>
<dbReference type="FunFam" id="3.30.200.20:FF:000217">
    <property type="entry name" value="probable LRR receptor-like serine/threonine-protein kinase At1g53430"/>
    <property type="match status" value="2"/>
</dbReference>
<dbReference type="InterPro" id="IPR021720">
    <property type="entry name" value="Malectin_dom"/>
</dbReference>
<evidence type="ECO:0000256" key="6">
    <source>
        <dbReference type="ARBA" id="ARBA00022679"/>
    </source>
</evidence>
<evidence type="ECO:0000256" key="20">
    <source>
        <dbReference type="SAM" id="Phobius"/>
    </source>
</evidence>
<feature type="transmembrane region" description="Helical" evidence="20">
    <location>
        <begin position="1092"/>
        <end position="1110"/>
    </location>
</feature>
<dbReference type="InterPro" id="IPR032675">
    <property type="entry name" value="LRR_dom_sf"/>
</dbReference>
<keyword evidence="11" id="KW-0418">Kinase</keyword>
<gene>
    <name evidence="24" type="primary">LOC110424356</name>
</gene>
<dbReference type="Pfam" id="PF07714">
    <property type="entry name" value="PK_Tyr_Ser-Thr"/>
    <property type="match status" value="2"/>
</dbReference>
<evidence type="ECO:0000256" key="4">
    <source>
        <dbReference type="ARBA" id="ARBA00022553"/>
    </source>
</evidence>
<evidence type="ECO:0000256" key="11">
    <source>
        <dbReference type="ARBA" id="ARBA00022777"/>
    </source>
</evidence>
<dbReference type="Pfam" id="PF11721">
    <property type="entry name" value="Malectin"/>
    <property type="match status" value="2"/>
</dbReference>
<feature type="compositionally biased region" description="Polar residues" evidence="19">
    <location>
        <begin position="2055"/>
        <end position="2072"/>
    </location>
</feature>
<sequence length="2125" mass="237412">MFDKQLFLIFVLALSCLANQRFVAARLVQDEVNALEKSMKTMGSTYWKFDDENCLVEMVGITPDPPQNSVKNITCNCQFQNNTCHVVSMEIKRLNLPGVLPPELVQLPYLERIDFAYNYLNGSIPAEWASLKLTYISLLGNRLSGNIPSHLASFTALTYLDLEVNQFSGTIPSDIGKLVNLETLILSSNQFSGNLPLEFAELRNLTDFRINDNNFNGTIPDYIQNWKQLERLEMYASGLQGPIPTSISVLVSSKLLKISDINGTSQVFPELGNMTGLTHLVLRNCNLFGKIPSYIWRMSRLLMLDLSFNMLSGELPGIITIQNLKFVFLTGNLLSGDIPQSILMQGSNIDLSYNNFTWQSPGHPACHRDLNLNLFRSSLTENNLGRLLQCRNDFKCSRYWHSLYVNCGGDDVEISGNIYEGDAGGDGGAAEDYFTGNHQWGFSSTGDFMDDNDIQNTRHTENLQSQNIPELYRTARISPLSLTYYRYCMANGSYTVSLHFAEIQYTNDSTYSSLGKRIFDIYMQNELVEKDFNVEAEALGVLTPFIKLFNISIKNNMLEIRLYWAGKGTTRIPTRGIYGPIISAISVDSNFNHRSIGGSTRIAPIVVGAVGAYIILLTLTTIGCYCRGKIWKQTDLKGLDLQTGFFTLKQIVAATNNFDSVNKIGEGGFGPVYRGLLSDGTVIAVKQLSSKSSQGNREFLNEIGVISCLHHPNLVKLYGCCVEGNQLLLVYEYMENNCLSRALFGQENCQIKLDWSTRHRICIGIARGLAFLHEESRLKIVHRDIKGTNILLDKDLNPKISDFGLAKLDEKEKSHISTRIAGTIGYMAPEYAMWGYLTYKADVYSFGILTLEIVSGKQNISFETENKFSCLLDWACHCQQSGNLIELVDERLGSEFNKVEAERMIKIGLLCTNVSPASRPTMSEVLSMLEGSAVIPDLNTEASPFKRDLRFKIIEDHHKQMHNQSSSGSQAICSRPIRLWHGQSSSPSEDLNEINMESYLRSKATSSFYKPADTHSSAGQTQISTTVPPLLEPQIFQALIFIMPITIPNSSLYDLYLKSLCANPGKKEGRNQGYTRRMISEFLRRCNFARMLFSKAMILLSAVLALSWIGTHKLEAAMLPEDEVNVLNQIARTMGATNWTFDGNGCQKNDTPRVERGFVPEKNVSCHCENETCHVTHLAFKRQNLPGALPSELVHLPYLKEIDFAYNYLSGSIPSEWGSMQLEKISVFGNRLLGRIPSSLGNISTLKYLDLEVNNFSGQVPPELGKLVNLETLRLSSNRLTGNLPSELADLKNLTGLRINDNNLNGSIPDFIHNWNKLDRLEMQGSGLEGPIPSSISALENLEILIISDIDGTSQPFPDLRNMTRIKRIILKKCNISGQIPAYVWDMSDLRILDLSFNSLNGVLEDVIPPGNFKFLFLTGNNLSGNIPQSILRTGITVDLSYNSFAWQGPQQPACRQLSNINLFRSSSSANLGEIFQCKNDFQCEENSHSLYLNCGGDDVTIDGKTYIGDRTFGSGGAATLYQNNDNWGFSSTGDFRDDDDELNLQSRFIATVQSPNNLSDLYTTARLSPLSLTYYQYCLENGNYTLTLHFAEIQFSNNATYGSLGRRMFDIYIQDEVIEQDFDIEAEAKGVLTPYTRSYNVSVTNGRIEIRFYWAGKGTQAIPDRGTHGPLISAISLENPNFKHRDAGKKKSVVPIVVGVLGAFIIFLASGIVWWRYYFKAKSRREKDLEGLDVQTVSFTLKQIKAATNNFDSGNKIGEGGFGPVYKGQLADGTIIAVKQLSSKSSQGNREFMNEIGMISCLQHPNLVKLYGCCIEGDQLLLVYEYLENNSLSRALFGSEKSQMNLDWPTRHWICTGIARGLAFLHEESRLKIVHRDIKGTNVLLDRDLNPKISDFGLAKLHEEEKTHISTRVAGTIGYIAPEYALWGYLTYKADVYSFGIVALEIVSGKHNMTYGPENKYTCLLDWACNLQQNRKLSELVDEKLGTEFNKAEAEAMIKIALLCTNGSPSLRPTMSEVVGMLEGRIMVPESVPDPGSYSQDLRFKAIRDHHKSMNSQNLGGSQTNSSTSAGSRIEASSDYAYERNEINEFKAMESQISTSVPSWAGSSTMSVSTHDFYDLHPRS</sequence>
<dbReference type="SUPFAM" id="SSF56112">
    <property type="entry name" value="Protein kinase-like (PK-like)"/>
    <property type="match status" value="2"/>
</dbReference>
<evidence type="ECO:0000256" key="17">
    <source>
        <dbReference type="ARBA" id="ARBA00047899"/>
    </source>
</evidence>
<dbReference type="InterPro" id="IPR001611">
    <property type="entry name" value="Leu-rich_rpt"/>
</dbReference>
<feature type="chain" id="PRO_5027121106" description="non-specific serine/threonine protein kinase" evidence="21">
    <location>
        <begin position="19"/>
        <end position="2125"/>
    </location>
</feature>
<evidence type="ECO:0000256" key="2">
    <source>
        <dbReference type="ARBA" id="ARBA00012513"/>
    </source>
</evidence>
<comment type="catalytic activity">
    <reaction evidence="18">
        <text>L-seryl-[protein] + ATP = O-phospho-L-seryl-[protein] + ADP + H(+)</text>
        <dbReference type="Rhea" id="RHEA:17989"/>
        <dbReference type="Rhea" id="RHEA-COMP:9863"/>
        <dbReference type="Rhea" id="RHEA-COMP:11604"/>
        <dbReference type="ChEBI" id="CHEBI:15378"/>
        <dbReference type="ChEBI" id="CHEBI:29999"/>
        <dbReference type="ChEBI" id="CHEBI:30616"/>
        <dbReference type="ChEBI" id="CHEBI:83421"/>
        <dbReference type="ChEBI" id="CHEBI:456216"/>
        <dbReference type="EC" id="2.7.11.1"/>
    </reaction>
</comment>
<evidence type="ECO:0000256" key="5">
    <source>
        <dbReference type="ARBA" id="ARBA00022614"/>
    </source>
</evidence>
<evidence type="ECO:0000313" key="24">
    <source>
        <dbReference type="RefSeq" id="XP_021294588.1"/>
    </source>
</evidence>
<dbReference type="Gene3D" id="3.80.10.10">
    <property type="entry name" value="Ribonuclease Inhibitor"/>
    <property type="match status" value="6"/>
</dbReference>
<comment type="subcellular location">
    <subcellularLocation>
        <location evidence="1">Membrane</location>
        <topology evidence="1">Single-pass type I membrane protein</topology>
    </subcellularLocation>
</comment>
<dbReference type="SUPFAM" id="SSF52058">
    <property type="entry name" value="L domain-like"/>
    <property type="match status" value="2"/>
</dbReference>
<dbReference type="InterPro" id="IPR008271">
    <property type="entry name" value="Ser/Thr_kinase_AS"/>
</dbReference>
<dbReference type="GO" id="GO:0016020">
    <property type="term" value="C:membrane"/>
    <property type="evidence" value="ECO:0007669"/>
    <property type="project" value="UniProtKB-SubCell"/>
</dbReference>
<dbReference type="FunFam" id="3.80.10.10:FF:000452">
    <property type="entry name" value="Probable LRR receptor-like serine/threonine-protein kinase RFK1"/>
    <property type="match status" value="2"/>
</dbReference>
<dbReference type="InterPro" id="IPR051824">
    <property type="entry name" value="LRR_Rcpt-Like_S/T_Kinase"/>
</dbReference>
<dbReference type="GeneID" id="110424356"/>
<dbReference type="Gene3D" id="1.10.510.10">
    <property type="entry name" value="Transferase(Phosphotransferase) domain 1"/>
    <property type="match status" value="2"/>
</dbReference>
<evidence type="ECO:0000256" key="13">
    <source>
        <dbReference type="ARBA" id="ARBA00022989"/>
    </source>
</evidence>
<keyword evidence="23" id="KW-1185">Reference proteome</keyword>
<evidence type="ECO:0000256" key="19">
    <source>
        <dbReference type="SAM" id="MobiDB-lite"/>
    </source>
</evidence>
<evidence type="ECO:0000256" key="3">
    <source>
        <dbReference type="ARBA" id="ARBA00022527"/>
    </source>
</evidence>
<evidence type="ECO:0000256" key="1">
    <source>
        <dbReference type="ARBA" id="ARBA00004479"/>
    </source>
</evidence>
<reference evidence="24" key="1">
    <citation type="submission" date="2025-08" db="UniProtKB">
        <authorList>
            <consortium name="RefSeq"/>
        </authorList>
    </citation>
    <scope>IDENTIFICATION</scope>
    <source>
        <tissue evidence="24">Leaf</tissue>
    </source>
</reference>
<dbReference type="GO" id="GO:0004674">
    <property type="term" value="F:protein serine/threonine kinase activity"/>
    <property type="evidence" value="ECO:0007669"/>
    <property type="project" value="UniProtKB-KW"/>
</dbReference>
<dbReference type="PROSITE" id="PS51257">
    <property type="entry name" value="PROKAR_LIPOPROTEIN"/>
    <property type="match status" value="1"/>
</dbReference>
<dbReference type="PROSITE" id="PS50011">
    <property type="entry name" value="PROTEIN_KINASE_DOM"/>
    <property type="match status" value="2"/>
</dbReference>
<dbReference type="PANTHER" id="PTHR48006">
    <property type="entry name" value="LEUCINE-RICH REPEAT-CONTAINING PROTEIN DDB_G0281931-RELATED"/>
    <property type="match status" value="1"/>
</dbReference>
<keyword evidence="4" id="KW-0597">Phosphoprotein</keyword>
<evidence type="ECO:0000259" key="22">
    <source>
        <dbReference type="PROSITE" id="PS50011"/>
    </source>
</evidence>
<dbReference type="Pfam" id="PF00560">
    <property type="entry name" value="LRR_1"/>
    <property type="match status" value="5"/>
</dbReference>
<keyword evidence="16" id="KW-0325">Glycoprotein</keyword>
<evidence type="ECO:0000256" key="12">
    <source>
        <dbReference type="ARBA" id="ARBA00022840"/>
    </source>
</evidence>
<evidence type="ECO:0000256" key="16">
    <source>
        <dbReference type="ARBA" id="ARBA00023180"/>
    </source>
</evidence>
<comment type="catalytic activity">
    <reaction evidence="17">
        <text>L-threonyl-[protein] + ATP = O-phospho-L-threonyl-[protein] + ADP + H(+)</text>
        <dbReference type="Rhea" id="RHEA:46608"/>
        <dbReference type="Rhea" id="RHEA-COMP:11060"/>
        <dbReference type="Rhea" id="RHEA-COMP:11605"/>
        <dbReference type="ChEBI" id="CHEBI:15378"/>
        <dbReference type="ChEBI" id="CHEBI:30013"/>
        <dbReference type="ChEBI" id="CHEBI:30616"/>
        <dbReference type="ChEBI" id="CHEBI:61977"/>
        <dbReference type="ChEBI" id="CHEBI:456216"/>
        <dbReference type="EC" id="2.7.11.1"/>
    </reaction>
</comment>
<keyword evidence="13 20" id="KW-1133">Transmembrane helix</keyword>
<feature type="transmembrane region" description="Helical" evidence="20">
    <location>
        <begin position="602"/>
        <end position="626"/>
    </location>
</feature>
<feature type="region of interest" description="Disordered" evidence="19">
    <location>
        <begin position="2054"/>
        <end position="2075"/>
    </location>
</feature>
<dbReference type="SMART" id="SM00220">
    <property type="entry name" value="S_TKc"/>
    <property type="match status" value="2"/>
</dbReference>
<name>A0A6J1B5X4_9ROSI</name>
<dbReference type="EC" id="2.7.11.1" evidence="2"/>
<dbReference type="InterPro" id="IPR011009">
    <property type="entry name" value="Kinase-like_dom_sf"/>
</dbReference>
<feature type="domain" description="Protein kinase" evidence="22">
    <location>
        <begin position="658"/>
        <end position="935"/>
    </location>
</feature>
<keyword evidence="5" id="KW-0433">Leucine-rich repeat</keyword>
<proteinExistence type="predicted"/>
<dbReference type="SMART" id="SM00369">
    <property type="entry name" value="LRR_TYP"/>
    <property type="match status" value="4"/>
</dbReference>
<dbReference type="Gene3D" id="3.30.200.20">
    <property type="entry name" value="Phosphorylase Kinase, domain 1"/>
    <property type="match status" value="2"/>
</dbReference>
<dbReference type="PROSITE" id="PS00108">
    <property type="entry name" value="PROTEIN_KINASE_ST"/>
    <property type="match status" value="2"/>
</dbReference>
<evidence type="ECO:0000313" key="23">
    <source>
        <dbReference type="Proteomes" id="UP000504621"/>
    </source>
</evidence>
<evidence type="ECO:0000256" key="8">
    <source>
        <dbReference type="ARBA" id="ARBA00022729"/>
    </source>
</evidence>
<keyword evidence="15" id="KW-0675">Receptor</keyword>
<dbReference type="FunFam" id="1.10.510.10:FF:000044">
    <property type="entry name" value="Putative LRR receptor-like serine/threonine-protein kinase"/>
    <property type="match status" value="2"/>
</dbReference>
<dbReference type="PANTHER" id="PTHR48006:SF56">
    <property type="entry name" value="PROTEIN KINASE DOMAIN-CONTAINING PROTEIN"/>
    <property type="match status" value="1"/>
</dbReference>
<evidence type="ECO:0000256" key="10">
    <source>
        <dbReference type="ARBA" id="ARBA00022741"/>
    </source>
</evidence>
<evidence type="ECO:0000256" key="14">
    <source>
        <dbReference type="ARBA" id="ARBA00023136"/>
    </source>
</evidence>
<dbReference type="FunFam" id="2.60.120.430:FF:000004">
    <property type="entry name" value="Putative leucine-rich repeat receptor-like serine/threonine-protein kinase"/>
    <property type="match status" value="2"/>
</dbReference>
<keyword evidence="10" id="KW-0547">Nucleotide-binding</keyword>
<keyword evidence="7 20" id="KW-0812">Transmembrane</keyword>
<keyword evidence="6" id="KW-0808">Transferase</keyword>
<keyword evidence="8 21" id="KW-0732">Signal</keyword>
<keyword evidence="9" id="KW-0677">Repeat</keyword>
<accession>A0A6J1B5X4</accession>
<dbReference type="InterPro" id="IPR003591">
    <property type="entry name" value="Leu-rich_rpt_typical-subtyp"/>
</dbReference>
<dbReference type="CDD" id="cd14066">
    <property type="entry name" value="STKc_IRAK"/>
    <property type="match status" value="2"/>
</dbReference>
<dbReference type="RefSeq" id="XP_021294588.1">
    <property type="nucleotide sequence ID" value="XM_021438913.1"/>
</dbReference>